<dbReference type="SUPFAM" id="SSF101936">
    <property type="entry name" value="DNA-binding pseudobarrel domain"/>
    <property type="match status" value="1"/>
</dbReference>
<feature type="domain" description="TF-B3" evidence="6">
    <location>
        <begin position="18"/>
        <end position="86"/>
    </location>
</feature>
<evidence type="ECO:0000256" key="5">
    <source>
        <dbReference type="ARBA" id="ARBA00023242"/>
    </source>
</evidence>
<evidence type="ECO:0000313" key="8">
    <source>
        <dbReference type="Proteomes" id="UP000091857"/>
    </source>
</evidence>
<gene>
    <name evidence="7" type="ORF">MANES_10G124700v8</name>
</gene>
<dbReference type="SMR" id="A0A2C9V7Q9"/>
<dbReference type="Gene3D" id="2.40.330.10">
    <property type="entry name" value="DNA-binding pseudobarrel domain"/>
    <property type="match status" value="1"/>
</dbReference>
<evidence type="ECO:0000313" key="7">
    <source>
        <dbReference type="EMBL" id="OAY39820.1"/>
    </source>
</evidence>
<keyword evidence="2" id="KW-0805">Transcription regulation</keyword>
<comment type="caution">
    <text evidence="7">The sequence shown here is derived from an EMBL/GenBank/DDBJ whole genome shotgun (WGS) entry which is preliminary data.</text>
</comment>
<dbReference type="GO" id="GO:0005634">
    <property type="term" value="C:nucleus"/>
    <property type="evidence" value="ECO:0007669"/>
    <property type="project" value="UniProtKB-SubCell"/>
</dbReference>
<proteinExistence type="predicted"/>
<dbReference type="Proteomes" id="UP000091857">
    <property type="component" value="Chromosome 10"/>
</dbReference>
<reference evidence="8" key="1">
    <citation type="journal article" date="2016" name="Nat. Biotechnol.">
        <title>Sequencing wild and cultivated cassava and related species reveals extensive interspecific hybridization and genetic diversity.</title>
        <authorList>
            <person name="Bredeson J.V."/>
            <person name="Lyons J.B."/>
            <person name="Prochnik S.E."/>
            <person name="Wu G.A."/>
            <person name="Ha C.M."/>
            <person name="Edsinger-Gonzales E."/>
            <person name="Grimwood J."/>
            <person name="Schmutz J."/>
            <person name="Rabbi I.Y."/>
            <person name="Egesi C."/>
            <person name="Nauluvula P."/>
            <person name="Lebot V."/>
            <person name="Ndunguru J."/>
            <person name="Mkamilo G."/>
            <person name="Bart R.S."/>
            <person name="Setter T.L."/>
            <person name="Gleadow R.M."/>
            <person name="Kulakow P."/>
            <person name="Ferguson M.E."/>
            <person name="Rounsley S."/>
            <person name="Rokhsar D.S."/>
        </authorList>
    </citation>
    <scope>NUCLEOTIDE SEQUENCE [LARGE SCALE GENOMIC DNA]</scope>
    <source>
        <strain evidence="8">cv. AM560-2</strain>
    </source>
</reference>
<keyword evidence="4" id="KW-0804">Transcription</keyword>
<dbReference type="EMBL" id="CM004396">
    <property type="protein sequence ID" value="OAY39820.1"/>
    <property type="molecule type" value="Genomic_DNA"/>
</dbReference>
<comment type="subcellular location">
    <subcellularLocation>
        <location evidence="1">Nucleus</location>
    </subcellularLocation>
</comment>
<dbReference type="GO" id="GO:0003677">
    <property type="term" value="F:DNA binding"/>
    <property type="evidence" value="ECO:0007669"/>
    <property type="project" value="UniProtKB-KW"/>
</dbReference>
<keyword evidence="5" id="KW-0539">Nucleus</keyword>
<protein>
    <recommendedName>
        <fullName evidence="6">TF-B3 domain-containing protein</fullName>
    </recommendedName>
</protein>
<dbReference type="InterPro" id="IPR015300">
    <property type="entry name" value="DNA-bd_pseudobarrel_sf"/>
</dbReference>
<evidence type="ECO:0000256" key="4">
    <source>
        <dbReference type="ARBA" id="ARBA00023163"/>
    </source>
</evidence>
<sequence length="119" mass="13518">MAILITKLLSQADIESCLSFPTSSLGPLPFQEGHSLDMNVHDQSGQEWIFSCTIQRNDSVGQFLSVGWLEFVRHKNLAVNDEVIFVEEALENQAVRSCRIKIQVKRKIRLFGNDIWADV</sequence>
<evidence type="ECO:0000259" key="6">
    <source>
        <dbReference type="Pfam" id="PF02362"/>
    </source>
</evidence>
<evidence type="ECO:0000256" key="3">
    <source>
        <dbReference type="ARBA" id="ARBA00023125"/>
    </source>
</evidence>
<dbReference type="InterPro" id="IPR003340">
    <property type="entry name" value="B3_DNA-bd"/>
</dbReference>
<evidence type="ECO:0000256" key="1">
    <source>
        <dbReference type="ARBA" id="ARBA00004123"/>
    </source>
</evidence>
<dbReference type="AlphaFoldDB" id="A0A2C9V7Q9"/>
<dbReference type="Pfam" id="PF02362">
    <property type="entry name" value="B3"/>
    <property type="match status" value="1"/>
</dbReference>
<keyword evidence="3" id="KW-0238">DNA-binding</keyword>
<evidence type="ECO:0000256" key="2">
    <source>
        <dbReference type="ARBA" id="ARBA00023015"/>
    </source>
</evidence>
<dbReference type="OMA" id="GNDIWAD"/>
<keyword evidence="8" id="KW-1185">Reference proteome</keyword>
<name>A0A2C9V7Q9_MANES</name>
<dbReference type="Gramene" id="Manes.10G124700.1.v8.1">
    <property type="protein sequence ID" value="Manes.10G124700.1.v8.1.CDS.1"/>
    <property type="gene ID" value="Manes.10G124700.v8.1"/>
</dbReference>
<organism evidence="7 8">
    <name type="scientific">Manihot esculenta</name>
    <name type="common">Cassava</name>
    <name type="synonym">Jatropha manihot</name>
    <dbReference type="NCBI Taxonomy" id="3983"/>
    <lineage>
        <taxon>Eukaryota</taxon>
        <taxon>Viridiplantae</taxon>
        <taxon>Streptophyta</taxon>
        <taxon>Embryophyta</taxon>
        <taxon>Tracheophyta</taxon>
        <taxon>Spermatophyta</taxon>
        <taxon>Magnoliopsida</taxon>
        <taxon>eudicotyledons</taxon>
        <taxon>Gunneridae</taxon>
        <taxon>Pentapetalae</taxon>
        <taxon>rosids</taxon>
        <taxon>fabids</taxon>
        <taxon>Malpighiales</taxon>
        <taxon>Euphorbiaceae</taxon>
        <taxon>Crotonoideae</taxon>
        <taxon>Manihoteae</taxon>
        <taxon>Manihot</taxon>
    </lineage>
</organism>
<dbReference type="CDD" id="cd10017">
    <property type="entry name" value="B3_DNA"/>
    <property type="match status" value="1"/>
</dbReference>
<accession>A0A2C9V7Q9</accession>